<dbReference type="PANTHER" id="PTHR15840:SF10">
    <property type="entry name" value="EKC_KEOPS COMPLEX SUBUNIT TPRKB"/>
    <property type="match status" value="1"/>
</dbReference>
<keyword evidence="4 5" id="KW-0539">Nucleus</keyword>
<evidence type="ECO:0000256" key="3">
    <source>
        <dbReference type="ARBA" id="ARBA00022694"/>
    </source>
</evidence>
<comment type="caution">
    <text evidence="6">The sequence shown here is derived from an EMBL/GenBank/DDBJ whole genome shotgun (WGS) entry which is preliminary data.</text>
</comment>
<dbReference type="Proteomes" id="UP001329430">
    <property type="component" value="Chromosome 7"/>
</dbReference>
<evidence type="ECO:0000256" key="5">
    <source>
        <dbReference type="RuleBase" id="RU004398"/>
    </source>
</evidence>
<comment type="similarity">
    <text evidence="2 5">Belongs to the CGI121/TPRKB family.</text>
</comment>
<organism evidence="6 7">
    <name type="scientific">Pyrocoelia pectoralis</name>
    <dbReference type="NCBI Taxonomy" id="417401"/>
    <lineage>
        <taxon>Eukaryota</taxon>
        <taxon>Metazoa</taxon>
        <taxon>Ecdysozoa</taxon>
        <taxon>Arthropoda</taxon>
        <taxon>Hexapoda</taxon>
        <taxon>Insecta</taxon>
        <taxon>Pterygota</taxon>
        <taxon>Neoptera</taxon>
        <taxon>Endopterygota</taxon>
        <taxon>Coleoptera</taxon>
        <taxon>Polyphaga</taxon>
        <taxon>Elateriformia</taxon>
        <taxon>Elateroidea</taxon>
        <taxon>Lampyridae</taxon>
        <taxon>Lampyrinae</taxon>
        <taxon>Pyrocoelia</taxon>
    </lineage>
</organism>
<dbReference type="AlphaFoldDB" id="A0AAN7V9F4"/>
<evidence type="ECO:0000256" key="1">
    <source>
        <dbReference type="ARBA" id="ARBA00004123"/>
    </source>
</evidence>
<dbReference type="InterPro" id="IPR036504">
    <property type="entry name" value="CGI121/TPRKB_sf"/>
</dbReference>
<protein>
    <recommendedName>
        <fullName evidence="8">TP53RK-binding protein</fullName>
    </recommendedName>
</protein>
<accession>A0AAN7V9F4</accession>
<evidence type="ECO:0000313" key="6">
    <source>
        <dbReference type="EMBL" id="KAK5640921.1"/>
    </source>
</evidence>
<dbReference type="EMBL" id="JAVRBK010000007">
    <property type="protein sequence ID" value="KAK5640921.1"/>
    <property type="molecule type" value="Genomic_DNA"/>
</dbReference>
<dbReference type="GO" id="GO:0000408">
    <property type="term" value="C:EKC/KEOPS complex"/>
    <property type="evidence" value="ECO:0007669"/>
    <property type="project" value="TreeGrafter"/>
</dbReference>
<reference evidence="6 7" key="1">
    <citation type="journal article" date="2024" name="Insects">
        <title>An Improved Chromosome-Level Genome Assembly of the Firefly Pyrocoelia pectoralis.</title>
        <authorList>
            <person name="Fu X."/>
            <person name="Meyer-Rochow V.B."/>
            <person name="Ballantyne L."/>
            <person name="Zhu X."/>
        </authorList>
    </citation>
    <scope>NUCLEOTIDE SEQUENCE [LARGE SCALE GENOMIC DNA]</scope>
    <source>
        <strain evidence="6">XCY_ONT2</strain>
    </source>
</reference>
<dbReference type="SUPFAM" id="SSF143870">
    <property type="entry name" value="PF0523-like"/>
    <property type="match status" value="1"/>
</dbReference>
<dbReference type="InterPro" id="IPR013926">
    <property type="entry name" value="CGI121/TPRKB"/>
</dbReference>
<evidence type="ECO:0000256" key="4">
    <source>
        <dbReference type="ARBA" id="ARBA00023242"/>
    </source>
</evidence>
<gene>
    <name evidence="6" type="ORF">RI129_009468</name>
</gene>
<dbReference type="Gene3D" id="3.30.2380.10">
    <property type="entry name" value="CGI121/TPRKB"/>
    <property type="match status" value="1"/>
</dbReference>
<comment type="subcellular location">
    <subcellularLocation>
        <location evidence="1">Nucleus</location>
    </subcellularLocation>
</comment>
<evidence type="ECO:0008006" key="8">
    <source>
        <dbReference type="Google" id="ProtNLM"/>
    </source>
</evidence>
<proteinExistence type="inferred from homology"/>
<evidence type="ECO:0000256" key="2">
    <source>
        <dbReference type="ARBA" id="ARBA00005546"/>
    </source>
</evidence>
<dbReference type="Pfam" id="PF08617">
    <property type="entry name" value="CGI-121"/>
    <property type="match status" value="1"/>
</dbReference>
<dbReference type="GO" id="GO:0002949">
    <property type="term" value="P:tRNA threonylcarbamoyladenosine modification"/>
    <property type="evidence" value="ECO:0007669"/>
    <property type="project" value="TreeGrafter"/>
</dbReference>
<keyword evidence="3" id="KW-0819">tRNA processing</keyword>
<keyword evidence="7" id="KW-1185">Reference proteome</keyword>
<sequence>MTYSLELDNNSNSTIKMKLYRNVKNVSDLRQKILNRTLDCCIVKPSLIVDPFQIVIAANKAVVAEKLTTKSIYSEILFNLSISKNITQSLQKFGIEDNEREILVVVIEKEGTTSNFENVLRQIDGEEVNMLQLKELTNVEEVKKVYKLSDVEFTHLSVLNSVVSRIAGKEFL</sequence>
<name>A0AAN7V9F4_9COLE</name>
<dbReference type="GO" id="GO:0005634">
    <property type="term" value="C:nucleus"/>
    <property type="evidence" value="ECO:0007669"/>
    <property type="project" value="UniProtKB-SubCell"/>
</dbReference>
<dbReference type="PANTHER" id="PTHR15840">
    <property type="entry name" value="CGI-121 FAMILY MEMBER"/>
    <property type="match status" value="1"/>
</dbReference>
<dbReference type="GO" id="GO:0005829">
    <property type="term" value="C:cytosol"/>
    <property type="evidence" value="ECO:0007669"/>
    <property type="project" value="TreeGrafter"/>
</dbReference>
<evidence type="ECO:0000313" key="7">
    <source>
        <dbReference type="Proteomes" id="UP001329430"/>
    </source>
</evidence>